<dbReference type="AlphaFoldDB" id="A0A345DAX5"/>
<proteinExistence type="predicted"/>
<protein>
    <submittedName>
        <fullName evidence="1">Uncharacterized protein</fullName>
    </submittedName>
</protein>
<evidence type="ECO:0000313" key="1">
    <source>
        <dbReference type="EMBL" id="AXF85513.1"/>
    </source>
</evidence>
<keyword evidence="2" id="KW-1185">Reference proteome</keyword>
<evidence type="ECO:0000313" key="2">
    <source>
        <dbReference type="Proteomes" id="UP000252182"/>
    </source>
</evidence>
<dbReference type="EMBL" id="CP031124">
    <property type="protein sequence ID" value="AXF85513.1"/>
    <property type="molecule type" value="Genomic_DNA"/>
</dbReference>
<reference evidence="2" key="1">
    <citation type="submission" date="2018-07" db="EMBL/GenBank/DDBJ databases">
        <authorList>
            <person name="Kim H."/>
        </authorList>
    </citation>
    <scope>NUCLEOTIDE SEQUENCE [LARGE SCALE GENOMIC DNA]</scope>
    <source>
        <strain evidence="2">F02</strain>
    </source>
</reference>
<gene>
    <name evidence="1" type="ORF">DTO96_101244</name>
</gene>
<organism evidence="1 2">
    <name type="scientific">Ephemeroptericola cinctiostellae</name>
    <dbReference type="NCBI Taxonomy" id="2268024"/>
    <lineage>
        <taxon>Bacteria</taxon>
        <taxon>Pseudomonadati</taxon>
        <taxon>Pseudomonadota</taxon>
        <taxon>Betaproteobacteria</taxon>
        <taxon>Burkholderiales</taxon>
        <taxon>Burkholderiaceae</taxon>
        <taxon>Ephemeroptericola</taxon>
    </lineage>
</organism>
<sequence>MIPNKVTLTLTYERPYIIGQYLQSRNIPVDSNTIKKTNEAIEYFLAQTPIDKDALHIFLDRCLL</sequence>
<dbReference type="KEGG" id="hyf:DTO96_101244"/>
<accession>A0A345DAX5</accession>
<dbReference type="Proteomes" id="UP000252182">
    <property type="component" value="Chromosome"/>
</dbReference>
<name>A0A345DAX5_9BURK</name>